<dbReference type="InterPro" id="IPR036875">
    <property type="entry name" value="Znf_CCHC_sf"/>
</dbReference>
<evidence type="ECO:0000259" key="3">
    <source>
        <dbReference type="PROSITE" id="PS50158"/>
    </source>
</evidence>
<gene>
    <name evidence="4" type="ORF">Zmor_001512</name>
</gene>
<dbReference type="Gene3D" id="4.10.60.10">
    <property type="entry name" value="Zinc finger, CCHC-type"/>
    <property type="match status" value="1"/>
</dbReference>
<dbReference type="Gene3D" id="2.40.70.10">
    <property type="entry name" value="Acid Proteases"/>
    <property type="match status" value="1"/>
</dbReference>
<keyword evidence="1" id="KW-0862">Zinc</keyword>
<keyword evidence="1" id="KW-0479">Metal-binding</keyword>
<organism evidence="4 5">
    <name type="scientific">Zophobas morio</name>
    <dbReference type="NCBI Taxonomy" id="2755281"/>
    <lineage>
        <taxon>Eukaryota</taxon>
        <taxon>Metazoa</taxon>
        <taxon>Ecdysozoa</taxon>
        <taxon>Arthropoda</taxon>
        <taxon>Hexapoda</taxon>
        <taxon>Insecta</taxon>
        <taxon>Pterygota</taxon>
        <taxon>Neoptera</taxon>
        <taxon>Endopterygota</taxon>
        <taxon>Coleoptera</taxon>
        <taxon>Polyphaga</taxon>
        <taxon>Cucujiformia</taxon>
        <taxon>Tenebrionidae</taxon>
        <taxon>Zophobas</taxon>
    </lineage>
</organism>
<dbReference type="AlphaFoldDB" id="A0AA38J7B5"/>
<dbReference type="PROSITE" id="PS50158">
    <property type="entry name" value="ZF_CCHC"/>
    <property type="match status" value="1"/>
</dbReference>
<dbReference type="Proteomes" id="UP001168821">
    <property type="component" value="Unassembled WGS sequence"/>
</dbReference>
<evidence type="ECO:0000313" key="5">
    <source>
        <dbReference type="Proteomes" id="UP001168821"/>
    </source>
</evidence>
<dbReference type="SMART" id="SM00343">
    <property type="entry name" value="ZnF_C2HC"/>
    <property type="match status" value="1"/>
</dbReference>
<evidence type="ECO:0000256" key="2">
    <source>
        <dbReference type="SAM" id="MobiDB-lite"/>
    </source>
</evidence>
<accession>A0AA38J7B5</accession>
<comment type="caution">
    <text evidence="4">The sequence shown here is derived from an EMBL/GenBank/DDBJ whole genome shotgun (WGS) entry which is preliminary data.</text>
</comment>
<protein>
    <recommendedName>
        <fullName evidence="3">CCHC-type domain-containing protein</fullName>
    </recommendedName>
</protein>
<proteinExistence type="predicted"/>
<dbReference type="InterPro" id="IPR001878">
    <property type="entry name" value="Znf_CCHC"/>
</dbReference>
<dbReference type="GO" id="GO:0003676">
    <property type="term" value="F:nucleic acid binding"/>
    <property type="evidence" value="ECO:0007669"/>
    <property type="project" value="InterPro"/>
</dbReference>
<name>A0AA38J7B5_9CUCU</name>
<keyword evidence="1" id="KW-0863">Zinc-finger</keyword>
<dbReference type="GO" id="GO:0008270">
    <property type="term" value="F:zinc ion binding"/>
    <property type="evidence" value="ECO:0007669"/>
    <property type="project" value="UniProtKB-KW"/>
</dbReference>
<dbReference type="InterPro" id="IPR021109">
    <property type="entry name" value="Peptidase_aspartic_dom_sf"/>
</dbReference>
<keyword evidence="5" id="KW-1185">Reference proteome</keyword>
<feature type="domain" description="CCHC-type" evidence="3">
    <location>
        <begin position="9"/>
        <end position="23"/>
    </location>
</feature>
<feature type="region of interest" description="Disordered" evidence="2">
    <location>
        <begin position="190"/>
        <end position="209"/>
    </location>
</feature>
<reference evidence="4" key="1">
    <citation type="journal article" date="2023" name="G3 (Bethesda)">
        <title>Whole genome assemblies of Zophobas morio and Tenebrio molitor.</title>
        <authorList>
            <person name="Kaur S."/>
            <person name="Stinson S.A."/>
            <person name="diCenzo G.C."/>
        </authorList>
    </citation>
    <scope>NUCLEOTIDE SEQUENCE</scope>
    <source>
        <strain evidence="4">QUZm001</strain>
    </source>
</reference>
<evidence type="ECO:0000256" key="1">
    <source>
        <dbReference type="PROSITE-ProRule" id="PRU00047"/>
    </source>
</evidence>
<sequence>MFRKQSVDCSRCGRQGHLKRDCRARLPVPRKSTKQRPHRYLKGAGTLGNGFAGEHTVAREVKIRSFTRGSGSTIPRKIYENPAVITIDTGAEVSIVGKGLVRAEDVEPIPETIRLKTVTGESTPIMGEASVEICIGQLRIRHRALVAVKEVLRLGNEELKLNQRCIEAKPTRLSACQNCKHCEDVKQPKARFNRRKKAPVEDDADYSSV</sequence>
<evidence type="ECO:0000313" key="4">
    <source>
        <dbReference type="EMBL" id="KAJ3666057.1"/>
    </source>
</evidence>
<dbReference type="SUPFAM" id="SSF57756">
    <property type="entry name" value="Retrovirus zinc finger-like domains"/>
    <property type="match status" value="1"/>
</dbReference>
<dbReference type="EMBL" id="JALNTZ010000001">
    <property type="protein sequence ID" value="KAJ3666057.1"/>
    <property type="molecule type" value="Genomic_DNA"/>
</dbReference>